<dbReference type="EMBL" id="LCFK01000061">
    <property type="protein sequence ID" value="KKS91755.1"/>
    <property type="molecule type" value="Genomic_DNA"/>
</dbReference>
<name>A0A0G1D1E9_9BACT</name>
<dbReference type="AlphaFoldDB" id="A0A0G1D1E9"/>
<reference evidence="1 2" key="1">
    <citation type="journal article" date="2015" name="Nature">
        <title>rRNA introns, odd ribosomes, and small enigmatic genomes across a large radiation of phyla.</title>
        <authorList>
            <person name="Brown C.T."/>
            <person name="Hug L.A."/>
            <person name="Thomas B.C."/>
            <person name="Sharon I."/>
            <person name="Castelle C.J."/>
            <person name="Singh A."/>
            <person name="Wilkins M.J."/>
            <person name="Williams K.H."/>
            <person name="Banfield J.F."/>
        </authorList>
    </citation>
    <scope>NUCLEOTIDE SEQUENCE [LARGE SCALE GENOMIC DNA]</scope>
</reference>
<accession>A0A0G1D1E9</accession>
<comment type="caution">
    <text evidence="1">The sequence shown here is derived from an EMBL/GenBank/DDBJ whole genome shotgun (WGS) entry which is preliminary data.</text>
</comment>
<evidence type="ECO:0000313" key="1">
    <source>
        <dbReference type="EMBL" id="KKS91755.1"/>
    </source>
</evidence>
<gene>
    <name evidence="1" type="ORF">UV68_C0061G0005</name>
</gene>
<proteinExistence type="predicted"/>
<protein>
    <submittedName>
        <fullName evidence="1">Uncharacterized protein</fullName>
    </submittedName>
</protein>
<dbReference type="Proteomes" id="UP000033980">
    <property type="component" value="Unassembled WGS sequence"/>
</dbReference>
<evidence type="ECO:0000313" key="2">
    <source>
        <dbReference type="Proteomes" id="UP000033980"/>
    </source>
</evidence>
<sequence>MSEQIPQNIPASEEFKGVGEQLVDENELISLEEERQKVEGMIERGGITRGDEVRIHYLDLTDPGTLLNAKGYFDILTDTDTGNSMLFYSEEPVGSDTQHMHGMEFKSIESIEKI</sequence>
<organism evidence="1 2">
    <name type="scientific">Candidatus Collierbacteria bacterium GW2011_GWC2_43_12</name>
    <dbReference type="NCBI Taxonomy" id="1618390"/>
    <lineage>
        <taxon>Bacteria</taxon>
        <taxon>Candidatus Collieribacteriota</taxon>
    </lineage>
</organism>